<feature type="compositionally biased region" description="Basic and acidic residues" evidence="13">
    <location>
        <begin position="407"/>
        <end position="416"/>
    </location>
</feature>
<dbReference type="EMBL" id="VXIS01000059">
    <property type="protein sequence ID" value="KAA8909334.1"/>
    <property type="molecule type" value="Genomic_DNA"/>
</dbReference>
<keyword evidence="16" id="KW-1185">Reference proteome</keyword>
<dbReference type="EC" id="2.3.2.27" evidence="4"/>
<comment type="subcellular location">
    <subcellularLocation>
        <location evidence="2">Cytoplasm</location>
    </subcellularLocation>
</comment>
<dbReference type="PANTHER" id="PTHR22938:SF0">
    <property type="entry name" value="E3 UBIQUITIN-PROTEIN LIGASE ZNF598"/>
    <property type="match status" value="1"/>
</dbReference>
<dbReference type="PROSITE" id="PS50089">
    <property type="entry name" value="ZF_RING_2"/>
    <property type="match status" value="1"/>
</dbReference>
<evidence type="ECO:0000256" key="13">
    <source>
        <dbReference type="SAM" id="MobiDB-lite"/>
    </source>
</evidence>
<dbReference type="Pfam" id="PF23230">
    <property type="entry name" value="zf-C2H2_13"/>
    <property type="match status" value="1"/>
</dbReference>
<gene>
    <name evidence="15" type="ORF">FN846DRAFT_776407</name>
</gene>
<evidence type="ECO:0000256" key="3">
    <source>
        <dbReference type="ARBA" id="ARBA00004906"/>
    </source>
</evidence>
<evidence type="ECO:0000256" key="2">
    <source>
        <dbReference type="ARBA" id="ARBA00004496"/>
    </source>
</evidence>
<evidence type="ECO:0000256" key="8">
    <source>
        <dbReference type="ARBA" id="ARBA00022723"/>
    </source>
</evidence>
<evidence type="ECO:0000256" key="7">
    <source>
        <dbReference type="ARBA" id="ARBA00022679"/>
    </source>
</evidence>
<organism evidence="15 16">
    <name type="scientific">Sphaerosporella brunnea</name>
    <dbReference type="NCBI Taxonomy" id="1250544"/>
    <lineage>
        <taxon>Eukaryota</taxon>
        <taxon>Fungi</taxon>
        <taxon>Dikarya</taxon>
        <taxon>Ascomycota</taxon>
        <taxon>Pezizomycotina</taxon>
        <taxon>Pezizomycetes</taxon>
        <taxon>Pezizales</taxon>
        <taxon>Pyronemataceae</taxon>
        <taxon>Sphaerosporella</taxon>
    </lineage>
</organism>
<dbReference type="InterPro" id="IPR013087">
    <property type="entry name" value="Znf_C2H2_type"/>
</dbReference>
<dbReference type="GO" id="GO:0072344">
    <property type="term" value="P:rescue of stalled ribosome"/>
    <property type="evidence" value="ECO:0007669"/>
    <property type="project" value="InterPro"/>
</dbReference>
<feature type="compositionally biased region" description="Pro residues" evidence="13">
    <location>
        <begin position="462"/>
        <end position="479"/>
    </location>
</feature>
<evidence type="ECO:0000256" key="10">
    <source>
        <dbReference type="ARBA" id="ARBA00022833"/>
    </source>
</evidence>
<dbReference type="Proteomes" id="UP000326924">
    <property type="component" value="Unassembled WGS sequence"/>
</dbReference>
<feature type="compositionally biased region" description="Polar residues" evidence="13">
    <location>
        <begin position="436"/>
        <end position="454"/>
    </location>
</feature>
<dbReference type="SUPFAM" id="SSF57850">
    <property type="entry name" value="RING/U-box"/>
    <property type="match status" value="1"/>
</dbReference>
<dbReference type="InterPro" id="IPR044288">
    <property type="entry name" value="ZNF598/HEL2"/>
</dbReference>
<dbReference type="GO" id="GO:0008270">
    <property type="term" value="F:zinc ion binding"/>
    <property type="evidence" value="ECO:0007669"/>
    <property type="project" value="UniProtKB-KW"/>
</dbReference>
<dbReference type="Pfam" id="PF23202">
    <property type="entry name" value="PAH_ZNF598"/>
    <property type="match status" value="1"/>
</dbReference>
<dbReference type="OrthoDB" id="3838338at2759"/>
<dbReference type="PANTHER" id="PTHR22938">
    <property type="entry name" value="ZINC FINGER PROTEIN 598"/>
    <property type="match status" value="1"/>
</dbReference>
<reference evidence="15 16" key="1">
    <citation type="submission" date="2019-09" db="EMBL/GenBank/DDBJ databases">
        <title>Draft genome of the ectomycorrhizal ascomycete Sphaerosporella brunnea.</title>
        <authorList>
            <consortium name="DOE Joint Genome Institute"/>
            <person name="Benucci G.M."/>
            <person name="Marozzi G."/>
            <person name="Antonielli L."/>
            <person name="Sanchez S."/>
            <person name="Marco P."/>
            <person name="Wang X."/>
            <person name="Falini L.B."/>
            <person name="Barry K."/>
            <person name="Haridas S."/>
            <person name="Lipzen A."/>
            <person name="Labutti K."/>
            <person name="Grigoriev I.V."/>
            <person name="Murat C."/>
            <person name="Martin F."/>
            <person name="Albertini E."/>
            <person name="Donnini D."/>
            <person name="Bonito G."/>
        </authorList>
    </citation>
    <scope>NUCLEOTIDE SEQUENCE [LARGE SCALE GENOMIC DNA]</scope>
    <source>
        <strain evidence="15 16">Sb_GMNB300</strain>
    </source>
</reference>
<dbReference type="InterPro" id="IPR041888">
    <property type="entry name" value="RING-HC_ZNF598/HEL2"/>
</dbReference>
<evidence type="ECO:0000256" key="11">
    <source>
        <dbReference type="ARBA" id="ARBA00035113"/>
    </source>
</evidence>
<feature type="region of interest" description="Disordered" evidence="13">
    <location>
        <begin position="1"/>
        <end position="86"/>
    </location>
</feature>
<comment type="similarity">
    <text evidence="11">Belongs to the ZNF598/HEL2 family.</text>
</comment>
<feature type="compositionally biased region" description="Polar residues" evidence="13">
    <location>
        <begin position="1"/>
        <end position="14"/>
    </location>
</feature>
<evidence type="ECO:0000256" key="9">
    <source>
        <dbReference type="ARBA" id="ARBA00022771"/>
    </source>
</evidence>
<evidence type="ECO:0000256" key="5">
    <source>
        <dbReference type="ARBA" id="ARBA00022490"/>
    </source>
</evidence>
<feature type="compositionally biased region" description="Basic residues" evidence="13">
    <location>
        <begin position="395"/>
        <end position="406"/>
    </location>
</feature>
<feature type="region of interest" description="Disordered" evidence="13">
    <location>
        <begin position="661"/>
        <end position="784"/>
    </location>
</feature>
<comment type="pathway">
    <text evidence="3">Protein modification; protein ubiquitination.</text>
</comment>
<dbReference type="InterPro" id="IPR001841">
    <property type="entry name" value="Znf_RING"/>
</dbReference>
<dbReference type="CDD" id="cd16615">
    <property type="entry name" value="RING-HC_ZNF598"/>
    <property type="match status" value="1"/>
</dbReference>
<dbReference type="InterPro" id="IPR013083">
    <property type="entry name" value="Znf_RING/FYVE/PHD"/>
</dbReference>
<keyword evidence="7" id="KW-0808">Transferase</keyword>
<keyword evidence="6" id="KW-0597">Phosphoprotein</keyword>
<feature type="region of interest" description="Disordered" evidence="13">
    <location>
        <begin position="368"/>
        <end position="418"/>
    </location>
</feature>
<feature type="compositionally biased region" description="Low complexity" evidence="13">
    <location>
        <begin position="698"/>
        <end position="710"/>
    </location>
</feature>
<comment type="caution">
    <text evidence="15">The sequence shown here is derived from an EMBL/GenBank/DDBJ whole genome shotgun (WGS) entry which is preliminary data.</text>
</comment>
<evidence type="ECO:0000256" key="1">
    <source>
        <dbReference type="ARBA" id="ARBA00000900"/>
    </source>
</evidence>
<evidence type="ECO:0000256" key="6">
    <source>
        <dbReference type="ARBA" id="ARBA00022553"/>
    </source>
</evidence>
<dbReference type="InParanoid" id="A0A5J5F1C5"/>
<dbReference type="GO" id="GO:0043022">
    <property type="term" value="F:ribosome binding"/>
    <property type="evidence" value="ECO:0007669"/>
    <property type="project" value="TreeGrafter"/>
</dbReference>
<evidence type="ECO:0000313" key="16">
    <source>
        <dbReference type="Proteomes" id="UP000326924"/>
    </source>
</evidence>
<feature type="region of interest" description="Disordered" evidence="13">
    <location>
        <begin position="436"/>
        <end position="528"/>
    </location>
</feature>
<evidence type="ECO:0000256" key="12">
    <source>
        <dbReference type="PROSITE-ProRule" id="PRU00175"/>
    </source>
</evidence>
<feature type="compositionally biased region" description="Polar residues" evidence="13">
    <location>
        <begin position="670"/>
        <end position="681"/>
    </location>
</feature>
<feature type="domain" description="RING-type" evidence="14">
    <location>
        <begin position="115"/>
        <end position="155"/>
    </location>
</feature>
<dbReference type="GO" id="GO:0061630">
    <property type="term" value="F:ubiquitin protein ligase activity"/>
    <property type="evidence" value="ECO:0007669"/>
    <property type="project" value="UniProtKB-EC"/>
</dbReference>
<dbReference type="InterPro" id="IPR057634">
    <property type="entry name" value="PAH_ZNF598/HEL2"/>
</dbReference>
<dbReference type="FunCoup" id="A0A5J5F1C5">
    <property type="interactions" value="88"/>
</dbReference>
<dbReference type="PROSITE" id="PS00028">
    <property type="entry name" value="ZINC_FINGER_C2H2_1"/>
    <property type="match status" value="2"/>
</dbReference>
<dbReference type="GO" id="GO:0016567">
    <property type="term" value="P:protein ubiquitination"/>
    <property type="evidence" value="ECO:0007669"/>
    <property type="project" value="TreeGrafter"/>
</dbReference>
<keyword evidence="8" id="KW-0479">Metal-binding</keyword>
<proteinExistence type="inferred from homology"/>
<sequence>MASTAAEQALTKNTSSGSRGGRHRRGGGDSASGRGGRGRGRGRDDDNNNGDAAAAPGGGRGGRRPRGIGRGVGRGGEGIPQQTDGHVQNTLRVAPDAPPKADGEQTASDSDNAICFICADPVRYNAVPPCNHTTCHICSLRLRALYKSKMCAHCRTESEFVIFTKDTEKLYEEFKDAEIIAQNNALGIKYDDQAICDDATLLLRYNCPDPSCDRACLGWPDLHRHVKVEHGRSMCDLCTRHKKVFTHEHELFTAAELRRHEKHGDDAPGSDNQSGFRGHPECGFCNQRFYSGDELWEHCRDKHERCHICERNRRADVSPQYYMNYDTLEGHFRKKHFLCSDNECLEKKFVVFENEIDLKAHQLEAHPNGLSKTARRDARRIDMSNFEAQAPRNDRRGRGRGGRGGRGRQELDDVPVRTEQNMTRAEIAYHRTQQLAIQSAQSTTSRTFGGQLSEPSFGARPAPQPARPEAPPPRPPPGQVPGNIPAAQPSNTAAFPPLSATRPATSRAQNPPRPSQPAAPTQNSTEARQLRHAAVIERASNMLRNDATKMPLFRNYISKFRGEAISGDSLVDSLWSLFDVSAKELNTLINEVAELYEDENKKRDLLKAWNNWKAINEDYPPIAGASSQSASTSTTANRVLKLKSSTARSGRSAAASAWGTAASSSSSSSNPFPSLAQSNPNRVGKGAVSATPWVAPKASSSSSSAGVVAGSRKEDFPSLPPKKMPANWTPITPRDRWGSAPATNAWAPSPNAVAQEHEDEDTGAATNGRKKKGKQKQLLFHVGL</sequence>
<name>A0A5J5F1C5_9PEZI</name>
<dbReference type="SMART" id="SM00355">
    <property type="entry name" value="ZnF_C2H2"/>
    <property type="match status" value="4"/>
</dbReference>
<dbReference type="AlphaFoldDB" id="A0A5J5F1C5"/>
<protein>
    <recommendedName>
        <fullName evidence="4">RING-type E3 ubiquitin transferase</fullName>
        <ecNumber evidence="4">2.3.2.27</ecNumber>
    </recommendedName>
</protein>
<evidence type="ECO:0000259" key="14">
    <source>
        <dbReference type="PROSITE" id="PS50089"/>
    </source>
</evidence>
<comment type="catalytic activity">
    <reaction evidence="1">
        <text>S-ubiquitinyl-[E2 ubiquitin-conjugating enzyme]-L-cysteine + [acceptor protein]-L-lysine = [E2 ubiquitin-conjugating enzyme]-L-cysteine + N(6)-ubiquitinyl-[acceptor protein]-L-lysine.</text>
        <dbReference type="EC" id="2.3.2.27"/>
    </reaction>
</comment>
<dbReference type="GO" id="GO:0005737">
    <property type="term" value="C:cytoplasm"/>
    <property type="evidence" value="ECO:0007669"/>
    <property type="project" value="UniProtKB-SubCell"/>
</dbReference>
<evidence type="ECO:0000313" key="15">
    <source>
        <dbReference type="EMBL" id="KAA8909334.1"/>
    </source>
</evidence>
<keyword evidence="10" id="KW-0862">Zinc</keyword>
<feature type="compositionally biased region" description="Gly residues" evidence="13">
    <location>
        <begin position="68"/>
        <end position="78"/>
    </location>
</feature>
<keyword evidence="9 12" id="KW-0863">Zinc-finger</keyword>
<evidence type="ECO:0000256" key="4">
    <source>
        <dbReference type="ARBA" id="ARBA00012483"/>
    </source>
</evidence>
<dbReference type="Pfam" id="PF25447">
    <property type="entry name" value="RING_ZNF598"/>
    <property type="match status" value="1"/>
</dbReference>
<dbReference type="Gene3D" id="3.30.40.10">
    <property type="entry name" value="Zinc/RING finger domain, C3HC4 (zinc finger)"/>
    <property type="match status" value="1"/>
</dbReference>
<feature type="compositionally biased region" description="Polar residues" evidence="13">
    <location>
        <begin position="518"/>
        <end position="527"/>
    </location>
</feature>
<accession>A0A5J5F1C5</accession>
<keyword evidence="5" id="KW-0963">Cytoplasm</keyword>
<dbReference type="InterPro" id="IPR056437">
    <property type="entry name" value="Znf-C2H2_ZNF598/HEL2"/>
</dbReference>